<keyword evidence="3" id="KW-1185">Reference proteome</keyword>
<dbReference type="OrthoDB" id="5840532at2759"/>
<dbReference type="GeneID" id="63722757"/>
<sequence length="144" mass="15659">MAFTVAYTTSEFPADLNGDADLKAHERVAASGTLGLVKKGGTVVREVDFAPKSAPLMHRTQSLDYGVVLEGEIEMILDSGETRVLKRGDVAVQRATMHGWRNPQEKEWTRMLFVLQDCKPLVVGGQELGEDLTQAKGDGVLNSS</sequence>
<dbReference type="VEuPathDB" id="FungiDB:ASPVEDRAFT_135855"/>
<organism evidence="2 3">
    <name type="scientific">Aspergillus versicolor CBS 583.65</name>
    <dbReference type="NCBI Taxonomy" id="1036611"/>
    <lineage>
        <taxon>Eukaryota</taxon>
        <taxon>Fungi</taxon>
        <taxon>Dikarya</taxon>
        <taxon>Ascomycota</taxon>
        <taxon>Pezizomycotina</taxon>
        <taxon>Eurotiomycetes</taxon>
        <taxon>Eurotiomycetidae</taxon>
        <taxon>Eurotiales</taxon>
        <taxon>Aspergillaceae</taxon>
        <taxon>Aspergillus</taxon>
        <taxon>Aspergillus subgen. Nidulantes</taxon>
    </lineage>
</organism>
<gene>
    <name evidence="2" type="ORF">ASPVEDRAFT_135855</name>
</gene>
<protein>
    <recommendedName>
        <fullName evidence="1">Cupin type-2 domain-containing protein</fullName>
    </recommendedName>
</protein>
<evidence type="ECO:0000313" key="2">
    <source>
        <dbReference type="EMBL" id="OJJ04282.1"/>
    </source>
</evidence>
<evidence type="ECO:0000313" key="3">
    <source>
        <dbReference type="Proteomes" id="UP000184073"/>
    </source>
</evidence>
<proteinExistence type="predicted"/>
<dbReference type="Pfam" id="PF07883">
    <property type="entry name" value="Cupin_2"/>
    <property type="match status" value="1"/>
</dbReference>
<dbReference type="PANTHER" id="PTHR36156">
    <property type="entry name" value="SLR2101 PROTEIN"/>
    <property type="match status" value="1"/>
</dbReference>
<accession>A0A1L9PS38</accession>
<dbReference type="Proteomes" id="UP000184073">
    <property type="component" value="Unassembled WGS sequence"/>
</dbReference>
<dbReference type="AlphaFoldDB" id="A0A1L9PS38"/>
<dbReference type="InterPro" id="IPR011051">
    <property type="entry name" value="RmlC_Cupin_sf"/>
</dbReference>
<reference evidence="3" key="1">
    <citation type="journal article" date="2017" name="Genome Biol.">
        <title>Comparative genomics reveals high biological diversity and specific adaptations in the industrially and medically important fungal genus Aspergillus.</title>
        <authorList>
            <person name="de Vries R.P."/>
            <person name="Riley R."/>
            <person name="Wiebenga A."/>
            <person name="Aguilar-Osorio G."/>
            <person name="Amillis S."/>
            <person name="Uchima C.A."/>
            <person name="Anderluh G."/>
            <person name="Asadollahi M."/>
            <person name="Askin M."/>
            <person name="Barry K."/>
            <person name="Battaglia E."/>
            <person name="Bayram O."/>
            <person name="Benocci T."/>
            <person name="Braus-Stromeyer S.A."/>
            <person name="Caldana C."/>
            <person name="Canovas D."/>
            <person name="Cerqueira G.C."/>
            <person name="Chen F."/>
            <person name="Chen W."/>
            <person name="Choi C."/>
            <person name="Clum A."/>
            <person name="Dos Santos R.A."/>
            <person name="Damasio A.R."/>
            <person name="Diallinas G."/>
            <person name="Emri T."/>
            <person name="Fekete E."/>
            <person name="Flipphi M."/>
            <person name="Freyberg S."/>
            <person name="Gallo A."/>
            <person name="Gournas C."/>
            <person name="Habgood R."/>
            <person name="Hainaut M."/>
            <person name="Harispe M.L."/>
            <person name="Henrissat B."/>
            <person name="Hilden K.S."/>
            <person name="Hope R."/>
            <person name="Hossain A."/>
            <person name="Karabika E."/>
            <person name="Karaffa L."/>
            <person name="Karanyi Z."/>
            <person name="Krasevec N."/>
            <person name="Kuo A."/>
            <person name="Kusch H."/>
            <person name="LaButti K."/>
            <person name="Lagendijk E.L."/>
            <person name="Lapidus A."/>
            <person name="Levasseur A."/>
            <person name="Lindquist E."/>
            <person name="Lipzen A."/>
            <person name="Logrieco A.F."/>
            <person name="MacCabe A."/>
            <person name="Maekelae M.R."/>
            <person name="Malavazi I."/>
            <person name="Melin P."/>
            <person name="Meyer V."/>
            <person name="Mielnichuk N."/>
            <person name="Miskei M."/>
            <person name="Molnar A.P."/>
            <person name="Mule G."/>
            <person name="Ngan C.Y."/>
            <person name="Orejas M."/>
            <person name="Orosz E."/>
            <person name="Ouedraogo J.P."/>
            <person name="Overkamp K.M."/>
            <person name="Park H.-S."/>
            <person name="Perrone G."/>
            <person name="Piumi F."/>
            <person name="Punt P.J."/>
            <person name="Ram A.F."/>
            <person name="Ramon A."/>
            <person name="Rauscher S."/>
            <person name="Record E."/>
            <person name="Riano-Pachon D.M."/>
            <person name="Robert V."/>
            <person name="Roehrig J."/>
            <person name="Ruller R."/>
            <person name="Salamov A."/>
            <person name="Salih N.S."/>
            <person name="Samson R.A."/>
            <person name="Sandor E."/>
            <person name="Sanguinetti M."/>
            <person name="Schuetze T."/>
            <person name="Sepcic K."/>
            <person name="Shelest E."/>
            <person name="Sherlock G."/>
            <person name="Sophianopoulou V."/>
            <person name="Squina F.M."/>
            <person name="Sun H."/>
            <person name="Susca A."/>
            <person name="Todd R.B."/>
            <person name="Tsang A."/>
            <person name="Unkles S.E."/>
            <person name="van de Wiele N."/>
            <person name="van Rossen-Uffink D."/>
            <person name="Oliveira J.V."/>
            <person name="Vesth T.C."/>
            <person name="Visser J."/>
            <person name="Yu J.-H."/>
            <person name="Zhou M."/>
            <person name="Andersen M.R."/>
            <person name="Archer D.B."/>
            <person name="Baker S.E."/>
            <person name="Benoit I."/>
            <person name="Brakhage A.A."/>
            <person name="Braus G.H."/>
            <person name="Fischer R."/>
            <person name="Frisvad J.C."/>
            <person name="Goldman G.H."/>
            <person name="Houbraken J."/>
            <person name="Oakley B."/>
            <person name="Pocsi I."/>
            <person name="Scazzocchio C."/>
            <person name="Seiboth B."/>
            <person name="vanKuyk P.A."/>
            <person name="Wortman J."/>
            <person name="Dyer P.S."/>
            <person name="Grigoriev I.V."/>
        </authorList>
    </citation>
    <scope>NUCLEOTIDE SEQUENCE [LARGE SCALE GENOMIC DNA]</scope>
    <source>
        <strain evidence="3">CBS 583.65</strain>
    </source>
</reference>
<dbReference type="PANTHER" id="PTHR36156:SF2">
    <property type="entry name" value="CUPIN TYPE-2 DOMAIN-CONTAINING PROTEIN"/>
    <property type="match status" value="1"/>
</dbReference>
<dbReference type="SUPFAM" id="SSF51182">
    <property type="entry name" value="RmlC-like cupins"/>
    <property type="match status" value="1"/>
</dbReference>
<dbReference type="Gene3D" id="2.60.120.10">
    <property type="entry name" value="Jelly Rolls"/>
    <property type="match status" value="1"/>
</dbReference>
<evidence type="ECO:0000259" key="1">
    <source>
        <dbReference type="Pfam" id="PF07883"/>
    </source>
</evidence>
<dbReference type="RefSeq" id="XP_040670044.1">
    <property type="nucleotide sequence ID" value="XM_040807246.1"/>
</dbReference>
<dbReference type="EMBL" id="KV878131">
    <property type="protein sequence ID" value="OJJ04282.1"/>
    <property type="molecule type" value="Genomic_DNA"/>
</dbReference>
<name>A0A1L9PS38_ASPVE</name>
<feature type="domain" description="Cupin type-2" evidence="1">
    <location>
        <begin position="47"/>
        <end position="114"/>
    </location>
</feature>
<dbReference type="InterPro" id="IPR014710">
    <property type="entry name" value="RmlC-like_jellyroll"/>
</dbReference>
<dbReference type="InterPro" id="IPR047142">
    <property type="entry name" value="OryJ/VirC-like"/>
</dbReference>
<dbReference type="STRING" id="1036611.A0A1L9PS38"/>
<dbReference type="CDD" id="cd02231">
    <property type="entry name" value="cupin_BLL6423-like"/>
    <property type="match status" value="1"/>
</dbReference>
<dbReference type="InterPro" id="IPR013096">
    <property type="entry name" value="Cupin_2"/>
</dbReference>